<evidence type="ECO:0000256" key="2">
    <source>
        <dbReference type="HAMAP-Rule" id="MF_02066"/>
    </source>
</evidence>
<keyword evidence="2" id="KW-0574">Periplasm</keyword>
<feature type="domain" description="Outer membrane lipoprotein BamD-like" evidence="3">
    <location>
        <begin position="123"/>
        <end position="245"/>
    </location>
</feature>
<dbReference type="HAMAP" id="MF_02066">
    <property type="entry name" value="CpoB"/>
    <property type="match status" value="1"/>
</dbReference>
<evidence type="ECO:0000313" key="5">
    <source>
        <dbReference type="Proteomes" id="UP000430564"/>
    </source>
</evidence>
<dbReference type="InterPro" id="IPR014162">
    <property type="entry name" value="CpoB_C"/>
</dbReference>
<name>A0A6I1EXG0_9BURK</name>
<evidence type="ECO:0000256" key="1">
    <source>
        <dbReference type="ARBA" id="ARBA00022729"/>
    </source>
</evidence>
<protein>
    <recommendedName>
        <fullName evidence="2">Cell division coordinator CpoB</fullName>
    </recommendedName>
</protein>
<feature type="coiled-coil region" evidence="2">
    <location>
        <begin position="65"/>
        <end position="92"/>
    </location>
</feature>
<dbReference type="NCBIfam" id="TIGR02795">
    <property type="entry name" value="tol_pal_ybgF"/>
    <property type="match status" value="1"/>
</dbReference>
<dbReference type="RefSeq" id="WP_152157638.1">
    <property type="nucleotide sequence ID" value="NZ_WEHX01000007.1"/>
</dbReference>
<comment type="function">
    <text evidence="2">Mediates coordination of peptidoglycan synthesis and outer membrane constriction during cell division.</text>
</comment>
<accession>A0A6I1EXG0</accession>
<keyword evidence="2" id="KW-0132">Cell division</keyword>
<evidence type="ECO:0000313" key="4">
    <source>
        <dbReference type="EMBL" id="KAB7662460.1"/>
    </source>
</evidence>
<dbReference type="InterPro" id="IPR034706">
    <property type="entry name" value="CpoB"/>
</dbReference>
<dbReference type="GO" id="GO:0043093">
    <property type="term" value="P:FtsZ-dependent cytokinesis"/>
    <property type="evidence" value="ECO:0007669"/>
    <property type="project" value="UniProtKB-UniRule"/>
</dbReference>
<keyword evidence="1 2" id="KW-0732">Signal</keyword>
<comment type="caution">
    <text evidence="4">The sequence shown here is derived from an EMBL/GenBank/DDBJ whole genome shotgun (WGS) entry which is preliminary data.</text>
</comment>
<evidence type="ECO:0000259" key="3">
    <source>
        <dbReference type="Pfam" id="PF13525"/>
    </source>
</evidence>
<feature type="chain" id="PRO_5026400485" description="Cell division coordinator CpoB" evidence="2">
    <location>
        <begin position="30"/>
        <end position="249"/>
    </location>
</feature>
<comment type="subcellular location">
    <subcellularLocation>
        <location evidence="2">Periplasm</location>
    </subcellularLocation>
</comment>
<dbReference type="SUPFAM" id="SSF48452">
    <property type="entry name" value="TPR-like"/>
    <property type="match status" value="1"/>
</dbReference>
<dbReference type="AlphaFoldDB" id="A0A6I1EXG0"/>
<keyword evidence="2" id="KW-0175">Coiled coil</keyword>
<sequence precursor="true">MILSLTPLARRTAAAFLTFTLAGSAFAFADDDARRAILELRETVKQMQSDIDSVRSGQLQLANEITSLREQNRQLTGRVEELTNQLAVEKRNSRTLYESVDKRLGVFEPQMVVIDGQSVQVQADEKNAYEAAVQLLQEGKFLDAEKAFKEFSTRWDKSPYRPDAIFWWGTSAFAAEHYKTAISTQNQLLREYPKSSRAPDAMMLVASSQAASGSITAARNTLNKIIRTYPNTEVAKEAGQRLKDLGQKK</sequence>
<reference evidence="4 5" key="1">
    <citation type="submission" date="2019-10" db="EMBL/GenBank/DDBJ databases">
        <title>Genome diversity of Sutterella seckii.</title>
        <authorList>
            <person name="Chaplin A.V."/>
            <person name="Sokolova S.R."/>
            <person name="Mosin K.A."/>
            <person name="Ivanova E.L."/>
            <person name="Kochetkova T.O."/>
            <person name="Goltsov A.Y."/>
            <person name="Trofimov D.Y."/>
            <person name="Efimov B.A."/>
        </authorList>
    </citation>
    <scope>NUCLEOTIDE SEQUENCE [LARGE SCALE GENOMIC DNA]</scope>
    <source>
        <strain evidence="4 5">ASD393</strain>
    </source>
</reference>
<proteinExistence type="inferred from homology"/>
<dbReference type="EMBL" id="WEHX01000007">
    <property type="protein sequence ID" value="KAB7662460.1"/>
    <property type="molecule type" value="Genomic_DNA"/>
</dbReference>
<dbReference type="GO" id="GO:0030288">
    <property type="term" value="C:outer membrane-bounded periplasmic space"/>
    <property type="evidence" value="ECO:0007669"/>
    <property type="project" value="UniProtKB-UniRule"/>
</dbReference>
<gene>
    <name evidence="4" type="primary">ybgF</name>
    <name evidence="2" type="synonym">cpoB</name>
    <name evidence="4" type="ORF">GBM95_02495</name>
</gene>
<feature type="signal peptide" evidence="2">
    <location>
        <begin position="1"/>
        <end position="29"/>
    </location>
</feature>
<dbReference type="Gene3D" id="1.25.40.10">
    <property type="entry name" value="Tetratricopeptide repeat domain"/>
    <property type="match status" value="1"/>
</dbReference>
<organism evidence="4 5">
    <name type="scientific">Sutterella seckii</name>
    <dbReference type="NCBI Taxonomy" id="1944635"/>
    <lineage>
        <taxon>Bacteria</taxon>
        <taxon>Pseudomonadati</taxon>
        <taxon>Pseudomonadota</taxon>
        <taxon>Betaproteobacteria</taxon>
        <taxon>Burkholderiales</taxon>
        <taxon>Sutterellaceae</taxon>
        <taxon>Sutterella</taxon>
    </lineage>
</organism>
<dbReference type="Pfam" id="PF13525">
    <property type="entry name" value="YfiO"/>
    <property type="match status" value="1"/>
</dbReference>
<dbReference type="InterPro" id="IPR011990">
    <property type="entry name" value="TPR-like_helical_dom_sf"/>
</dbReference>
<comment type="similarity">
    <text evidence="2">Belongs to the CpoB family.</text>
</comment>
<dbReference type="OrthoDB" id="8525418at2"/>
<keyword evidence="2" id="KW-0131">Cell cycle</keyword>
<dbReference type="Proteomes" id="UP000430564">
    <property type="component" value="Unassembled WGS sequence"/>
</dbReference>
<dbReference type="InterPro" id="IPR039565">
    <property type="entry name" value="BamD-like"/>
</dbReference>